<name>A0A483CS32_9EURY</name>
<proteinExistence type="predicted"/>
<reference evidence="3 4" key="1">
    <citation type="submission" date="2017-11" db="EMBL/GenBank/DDBJ databases">
        <title>Isolation and Characterization of Methanofollis Species from Methane Seep Offshore SW Taiwan.</title>
        <authorList>
            <person name="Teng N.-H."/>
            <person name="Lai M.-C."/>
            <person name="Chen S.-C."/>
        </authorList>
    </citation>
    <scope>NUCLEOTIDE SEQUENCE [LARGE SCALE GENOMIC DNA]</scope>
    <source>
        <strain evidence="3 4">FWC-SCC2</strain>
    </source>
</reference>
<sequence length="136" mass="14875">MKKRVLFVCTHNAGRSQMAEGYLNARYGERYEACSAGTEPREGLNSCAVRAMAEIGIDISAQRSKHISTFAGEEMDVLVAVCEAGTCPLFPWAKETVQRSFPDPARLSGSEEEIMEGVRRIRDAIAAWIDGTFGAV</sequence>
<dbReference type="AlphaFoldDB" id="A0A483CS32"/>
<dbReference type="OrthoDB" id="295776at2157"/>
<evidence type="ECO:0000313" key="3">
    <source>
        <dbReference type="EMBL" id="TAJ44071.1"/>
    </source>
</evidence>
<evidence type="ECO:0000259" key="2">
    <source>
        <dbReference type="SMART" id="SM00226"/>
    </source>
</evidence>
<keyword evidence="1" id="KW-0059">Arsenical resistance</keyword>
<evidence type="ECO:0000256" key="1">
    <source>
        <dbReference type="ARBA" id="ARBA00022849"/>
    </source>
</evidence>
<organism evidence="3 4">
    <name type="scientific">Methanofollis fontis</name>
    <dbReference type="NCBI Taxonomy" id="2052832"/>
    <lineage>
        <taxon>Archaea</taxon>
        <taxon>Methanobacteriati</taxon>
        <taxon>Methanobacteriota</taxon>
        <taxon>Stenosarchaea group</taxon>
        <taxon>Methanomicrobia</taxon>
        <taxon>Methanomicrobiales</taxon>
        <taxon>Methanomicrobiaceae</taxon>
        <taxon>Methanofollis</taxon>
    </lineage>
</organism>
<dbReference type="Pfam" id="PF01451">
    <property type="entry name" value="LMWPc"/>
    <property type="match status" value="1"/>
</dbReference>
<dbReference type="CDD" id="cd16345">
    <property type="entry name" value="LMWP_ArsC"/>
    <property type="match status" value="1"/>
</dbReference>
<protein>
    <submittedName>
        <fullName evidence="3">Low molecular weight phosphatase family protein</fullName>
    </submittedName>
</protein>
<dbReference type="GO" id="GO:0046685">
    <property type="term" value="P:response to arsenic-containing substance"/>
    <property type="evidence" value="ECO:0007669"/>
    <property type="project" value="UniProtKB-KW"/>
</dbReference>
<dbReference type="PANTHER" id="PTHR43428:SF1">
    <property type="entry name" value="ARSENATE REDUCTASE"/>
    <property type="match status" value="1"/>
</dbReference>
<keyword evidence="4" id="KW-1185">Reference proteome</keyword>
<dbReference type="PANTHER" id="PTHR43428">
    <property type="entry name" value="ARSENATE REDUCTASE"/>
    <property type="match status" value="1"/>
</dbReference>
<dbReference type="EMBL" id="PGCL01000003">
    <property type="protein sequence ID" value="TAJ44071.1"/>
    <property type="molecule type" value="Genomic_DNA"/>
</dbReference>
<dbReference type="InterPro" id="IPR023485">
    <property type="entry name" value="Ptyr_pPase"/>
</dbReference>
<dbReference type="Gene3D" id="3.40.50.2300">
    <property type="match status" value="1"/>
</dbReference>
<dbReference type="InterPro" id="IPR036196">
    <property type="entry name" value="Ptyr_pPase_sf"/>
</dbReference>
<dbReference type="SMART" id="SM00226">
    <property type="entry name" value="LMWPc"/>
    <property type="match status" value="1"/>
</dbReference>
<comment type="caution">
    <text evidence="3">The sequence shown here is derived from an EMBL/GenBank/DDBJ whole genome shotgun (WGS) entry which is preliminary data.</text>
</comment>
<gene>
    <name evidence="3" type="ORF">CUJ86_08535</name>
</gene>
<dbReference type="Proteomes" id="UP000292580">
    <property type="component" value="Unassembled WGS sequence"/>
</dbReference>
<evidence type="ECO:0000313" key="4">
    <source>
        <dbReference type="Proteomes" id="UP000292580"/>
    </source>
</evidence>
<dbReference type="SUPFAM" id="SSF52788">
    <property type="entry name" value="Phosphotyrosine protein phosphatases I"/>
    <property type="match status" value="1"/>
</dbReference>
<accession>A0A483CS32</accession>
<dbReference type="RefSeq" id="WP_130647137.1">
    <property type="nucleotide sequence ID" value="NZ_PGCL01000003.1"/>
</dbReference>
<feature type="domain" description="Phosphotyrosine protein phosphatase I" evidence="2">
    <location>
        <begin position="3"/>
        <end position="135"/>
    </location>
</feature>